<feature type="domain" description="CHAT" evidence="6">
    <location>
        <begin position="118"/>
        <end position="343"/>
    </location>
</feature>
<evidence type="ECO:0000259" key="5">
    <source>
        <dbReference type="Pfam" id="PF05729"/>
    </source>
</evidence>
<dbReference type="EMBL" id="CP009516">
    <property type="protein sequence ID" value="AKB77855.1"/>
    <property type="molecule type" value="Genomic_DNA"/>
</dbReference>
<feature type="repeat" description="TPR" evidence="3">
    <location>
        <begin position="880"/>
        <end position="913"/>
    </location>
</feature>
<feature type="repeat" description="TPR" evidence="3">
    <location>
        <begin position="960"/>
        <end position="993"/>
    </location>
</feature>
<dbReference type="InterPro" id="IPR036388">
    <property type="entry name" value="WH-like_DNA-bd_sf"/>
</dbReference>
<feature type="repeat" description="TPR" evidence="3">
    <location>
        <begin position="1280"/>
        <end position="1313"/>
    </location>
</feature>
<accession>A0A0E3WTZ4</accession>
<protein>
    <submittedName>
        <fullName evidence="7">Uncharacterized protein</fullName>
    </submittedName>
</protein>
<dbReference type="HOGENOM" id="CLU_004034_0_0_2"/>
<dbReference type="Gene3D" id="3.40.50.300">
    <property type="entry name" value="P-loop containing nucleotide triphosphate hydrolases"/>
    <property type="match status" value="1"/>
</dbReference>
<dbReference type="STRING" id="1434110.MSHOH_1372"/>
<evidence type="ECO:0000256" key="2">
    <source>
        <dbReference type="ARBA" id="ARBA00022803"/>
    </source>
</evidence>
<dbReference type="SUPFAM" id="SSF48452">
    <property type="entry name" value="TPR-like"/>
    <property type="match status" value="4"/>
</dbReference>
<dbReference type="Pfam" id="PF05729">
    <property type="entry name" value="NACHT"/>
    <property type="match status" value="1"/>
</dbReference>
<dbReference type="RefSeq" id="WP_048138534.1">
    <property type="nucleotide sequence ID" value="NZ_CP009516.1"/>
</dbReference>
<evidence type="ECO:0000259" key="6">
    <source>
        <dbReference type="Pfam" id="PF12770"/>
    </source>
</evidence>
<evidence type="ECO:0000313" key="8">
    <source>
        <dbReference type="Proteomes" id="UP000033101"/>
    </source>
</evidence>
<dbReference type="InterPro" id="IPR019734">
    <property type="entry name" value="TPR_rpt"/>
</dbReference>
<feature type="repeat" description="TPR" evidence="3">
    <location>
        <begin position="1200"/>
        <end position="1233"/>
    </location>
</feature>
<dbReference type="PROSITE" id="PS50005">
    <property type="entry name" value="TPR"/>
    <property type="match status" value="11"/>
</dbReference>
<keyword evidence="2 3" id="KW-0802">TPR repeat</keyword>
<dbReference type="Gene3D" id="1.25.40.10">
    <property type="entry name" value="Tetratricopeptide repeat domain"/>
    <property type="match status" value="4"/>
</dbReference>
<evidence type="ECO:0000256" key="3">
    <source>
        <dbReference type="PROSITE-ProRule" id="PRU00339"/>
    </source>
</evidence>
<feature type="repeat" description="TPR" evidence="3">
    <location>
        <begin position="840"/>
        <end position="873"/>
    </location>
</feature>
<dbReference type="Gene3D" id="1.10.10.10">
    <property type="entry name" value="Winged helix-like DNA-binding domain superfamily/Winged helix DNA-binding domain"/>
    <property type="match status" value="1"/>
</dbReference>
<dbReference type="Proteomes" id="UP000033101">
    <property type="component" value="Chromosome"/>
</dbReference>
<feature type="coiled-coil region" evidence="4">
    <location>
        <begin position="1478"/>
        <end position="1512"/>
    </location>
</feature>
<dbReference type="InterPro" id="IPR027417">
    <property type="entry name" value="P-loop_NTPase"/>
</dbReference>
<dbReference type="SUPFAM" id="SSF52540">
    <property type="entry name" value="P-loop containing nucleoside triphosphate hydrolases"/>
    <property type="match status" value="1"/>
</dbReference>
<feature type="repeat" description="TPR" evidence="3">
    <location>
        <begin position="1040"/>
        <end position="1073"/>
    </location>
</feature>
<gene>
    <name evidence="7" type="ORF">MSHOH_1372</name>
</gene>
<feature type="repeat" description="TPR" evidence="3">
    <location>
        <begin position="920"/>
        <end position="953"/>
    </location>
</feature>
<dbReference type="SMART" id="SM00028">
    <property type="entry name" value="TPR"/>
    <property type="match status" value="17"/>
</dbReference>
<feature type="domain" description="NACHT" evidence="5">
    <location>
        <begin position="414"/>
        <end position="577"/>
    </location>
</feature>
<feature type="repeat" description="TPR" evidence="3">
    <location>
        <begin position="1120"/>
        <end position="1153"/>
    </location>
</feature>
<evidence type="ECO:0000256" key="1">
    <source>
        <dbReference type="ARBA" id="ARBA00022737"/>
    </source>
</evidence>
<dbReference type="Pfam" id="PF13424">
    <property type="entry name" value="TPR_12"/>
    <property type="match status" value="8"/>
</dbReference>
<dbReference type="PANTHER" id="PTHR45641:SF19">
    <property type="entry name" value="NEPHROCYSTIN-3"/>
    <property type="match status" value="1"/>
</dbReference>
<dbReference type="PANTHER" id="PTHR45641">
    <property type="entry name" value="TETRATRICOPEPTIDE REPEAT PROTEIN (AFU_ORTHOLOGUE AFUA_6G03870)"/>
    <property type="match status" value="1"/>
</dbReference>
<feature type="repeat" description="TPR" evidence="3">
    <location>
        <begin position="1360"/>
        <end position="1393"/>
    </location>
</feature>
<dbReference type="InterPro" id="IPR007111">
    <property type="entry name" value="NACHT_NTPase"/>
</dbReference>
<evidence type="ECO:0000256" key="4">
    <source>
        <dbReference type="SAM" id="Coils"/>
    </source>
</evidence>
<dbReference type="InterPro" id="IPR011990">
    <property type="entry name" value="TPR-like_helical_dom_sf"/>
</dbReference>
<dbReference type="PROSITE" id="PS50293">
    <property type="entry name" value="TPR_REGION"/>
    <property type="match status" value="3"/>
</dbReference>
<dbReference type="InterPro" id="IPR024983">
    <property type="entry name" value="CHAT_dom"/>
</dbReference>
<evidence type="ECO:0000313" key="7">
    <source>
        <dbReference type="EMBL" id="AKB77855.1"/>
    </source>
</evidence>
<keyword evidence="4" id="KW-0175">Coiled coil</keyword>
<organism evidence="7 8">
    <name type="scientific">Methanosarcina horonobensis HB-1 = JCM 15518</name>
    <dbReference type="NCBI Taxonomy" id="1434110"/>
    <lineage>
        <taxon>Archaea</taxon>
        <taxon>Methanobacteriati</taxon>
        <taxon>Methanobacteriota</taxon>
        <taxon>Stenosarchaea group</taxon>
        <taxon>Methanomicrobia</taxon>
        <taxon>Methanosarcinales</taxon>
        <taxon>Methanosarcinaceae</taxon>
        <taxon>Methanosarcina</taxon>
    </lineage>
</organism>
<proteinExistence type="predicted"/>
<feature type="repeat" description="TPR" evidence="3">
    <location>
        <begin position="1000"/>
        <end position="1033"/>
    </location>
</feature>
<dbReference type="Pfam" id="PF12770">
    <property type="entry name" value="CHAT"/>
    <property type="match status" value="1"/>
</dbReference>
<name>A0A0E3WTZ4_9EURY</name>
<dbReference type="OrthoDB" id="137158at2157"/>
<reference evidence="7 8" key="1">
    <citation type="submission" date="2014-07" db="EMBL/GenBank/DDBJ databases">
        <title>Methanogenic archaea and the global carbon cycle.</title>
        <authorList>
            <person name="Henriksen J.R."/>
            <person name="Luke J."/>
            <person name="Reinhart S."/>
            <person name="Benedict M.N."/>
            <person name="Youngblut N.D."/>
            <person name="Metcalf M.E."/>
            <person name="Whitaker R.J."/>
            <person name="Metcalf W.W."/>
        </authorList>
    </citation>
    <scope>NUCLEOTIDE SEQUENCE [LARGE SCALE GENOMIC DNA]</scope>
    <source>
        <strain evidence="7 8">HB-1</strain>
    </source>
</reference>
<dbReference type="KEGG" id="mhor:MSHOH_1372"/>
<sequence>MIILDYYSLDLQITKEPEGSHNLYRASILENGDTKVTQSFELRHDLKLIQMLDQLEKKAIVPRPQPEEITHIEFGKMLYNTVFSGELGDYFDKRSRESQDENCGLRISMRFGEDVPDIAALPWEYLHDEDDFLITKRRFLLSRLPVGIKKTESKPLDSILRMLVVISSPDDTKITPLNIEKEQKIILEAVDKLQRDHKIRVDFTEDATVETIQNYLNERNYHIVHFTGHGTNIDGKGYLILETEDRKAKLEDNITLAELFSDMGIRLVVLSSCESAKGSNKEAFDDVASMLSKKGIPAVVAMQYSVLDDIAIKFASVFYKTIASGKTVDLALKEARIEINISEKSNGFDFGTPVLYLSDYNCIQVKDSKPEPTEFAIKPKLLLDIPRMNKGFVARRKELHILEKCFKSDLKRAAIIHGFGGIGKTAFATRFEQKMGEYFDGTFGMKCTSSTRPEDILTKVNDFLIMNGRYELSQIINQQVSFEVKSSVLVGILNHFRFLIIFDSFEDCLSEDRNEIQNPELKAFILYLLNNTISNTKVIITSRYDFDPMESKLSESIEHISLSELHFPQTNWLMNNYNELATLDLQKKKQLYDVIGGNPWAVGQFARLASVQGVDDLLLDLQSLKKELIEFTLLEKSFSKLDSDTKKLFLYASVYEEAVTVEALSWIIGDEIDESPFVGELLQKLIQRGLFSKEEVYNRKVYTEHTIVRDFAQNKLKEETLDKKKLLLRAAKYYENLADQNKNIWDILRARDYYFQAEEWECASHIVLTIVDALIRWGYIELSMSLLNESIKTVSDEEKMVAEVSLAMIFDRLGDVKTAYKIYNQAKNTCEESGNKGGVSLLLNHIGIVHEHRGEYEEAMNIYNQVLEIQKDIGSKDIIVGALYQLGSVHYHQGNYEEAMKKYNQALEIFEELGDKGGISEVFHSFGMIYQDQGNYEEAEKYYYQSLEISEMMRNKYGISITMLQIGNLNYSQGKYEEAAKMYKQSLKLKKEIGDRRGISKILYQLGRIHYKEGNYREAVSMYEDSLKIYPEVENKIEIMELLDRLGEANFKQNNYEGAIDSYSKSLEIKKELKNISDIATTLDRLGNIHFLHGNYEEAGRIYIQCLDKFEELGNKKEIADTLHQLGNIHYILGDLQESVKNYNQALKMFEELEDKSGIAVTSDQLGSIHQDQGDYEGAIKNYSQFLKSAEELGNKYLIGSAFYKLANIYYLQNEYAKAIKKYNESLEIAEEVGNRHGIAVAMCQLGLIDQHCGNYKEAFEKLKHSLQIFKELGDKSKISQILYALGKIHYLQGNYEYAVKLCNQSLEIKEELGDKSEIEQIFFILGIIHEEKENYGEAAKNLNEALKYFEDLGDKNGAAKTLHVLGMIDQDQRNYEEAVKKFNQALKIQEELGDKGEIAAILHAIGMIHQNQSNYEEAMKKFNQALVMFEELGNKSGIASTLGQIGRIYEKREEYKLAIQASSTAFEIFEKLGSPYIEMARKDIERLEGKMEEKREEKIGLRAERKTAEMREEKNRKWWKIFRNFLNQG</sequence>
<dbReference type="GeneID" id="24830564"/>
<dbReference type="PATRIC" id="fig|1434110.4.peg.1714"/>
<feature type="repeat" description="TPR" evidence="3">
    <location>
        <begin position="1400"/>
        <end position="1433"/>
    </location>
</feature>
<keyword evidence="8" id="KW-1185">Reference proteome</keyword>
<keyword evidence="1" id="KW-0677">Repeat</keyword>